<accession>A0ABT1QWS6</accession>
<feature type="domain" description="RapA2 cadherin-like" evidence="1">
    <location>
        <begin position="1774"/>
        <end position="1817"/>
    </location>
</feature>
<organism evidence="3 4">
    <name type="scientific">Tahibacter harae</name>
    <dbReference type="NCBI Taxonomy" id="2963937"/>
    <lineage>
        <taxon>Bacteria</taxon>
        <taxon>Pseudomonadati</taxon>
        <taxon>Pseudomonadota</taxon>
        <taxon>Gammaproteobacteria</taxon>
        <taxon>Lysobacterales</taxon>
        <taxon>Rhodanobacteraceae</taxon>
        <taxon>Tahibacter</taxon>
    </lineage>
</organism>
<dbReference type="Gene3D" id="2.60.40.3440">
    <property type="match status" value="13"/>
</dbReference>
<dbReference type="InterPro" id="IPR040853">
    <property type="entry name" value="RapA2_cadherin-like"/>
</dbReference>
<reference evidence="3" key="1">
    <citation type="submission" date="2022-07" db="EMBL/GenBank/DDBJ databases">
        <title>Tahibacter sp., a new gammaproteobacterium isolated from the silt sample collected at pig farm.</title>
        <authorList>
            <person name="Chen H."/>
        </authorList>
    </citation>
    <scope>NUCLEOTIDE SEQUENCE</scope>
    <source>
        <strain evidence="3">P2K</strain>
    </source>
</reference>
<dbReference type="EMBL" id="JANFQO010000020">
    <property type="protein sequence ID" value="MCQ4166746.1"/>
    <property type="molecule type" value="Genomic_DNA"/>
</dbReference>
<proteinExistence type="predicted"/>
<name>A0ABT1QWS6_9GAMM</name>
<dbReference type="Pfam" id="PF17803">
    <property type="entry name" value="Cadherin_4"/>
    <property type="match status" value="6"/>
</dbReference>
<evidence type="ECO:0000313" key="3">
    <source>
        <dbReference type="EMBL" id="MCQ4166746.1"/>
    </source>
</evidence>
<dbReference type="Pfam" id="PF17963">
    <property type="entry name" value="Big_9"/>
    <property type="match status" value="17"/>
</dbReference>
<protein>
    <submittedName>
        <fullName evidence="3">Ig-like domain-containing protein</fullName>
    </submittedName>
</protein>
<evidence type="ECO:0000259" key="1">
    <source>
        <dbReference type="Pfam" id="PF17803"/>
    </source>
</evidence>
<dbReference type="InterPro" id="IPR057708">
    <property type="entry name" value="DUF7948"/>
</dbReference>
<feature type="domain" description="RapA2 cadherin-like" evidence="1">
    <location>
        <begin position="1080"/>
        <end position="1149"/>
    </location>
</feature>
<evidence type="ECO:0000259" key="2">
    <source>
        <dbReference type="Pfam" id="PF25778"/>
    </source>
</evidence>
<feature type="domain" description="RapA2 cadherin-like" evidence="1">
    <location>
        <begin position="1867"/>
        <end position="1944"/>
    </location>
</feature>
<dbReference type="InterPro" id="IPR052918">
    <property type="entry name" value="Motility_Chemotaxis_Reg"/>
</dbReference>
<gene>
    <name evidence="3" type="ORF">NM961_18695</name>
</gene>
<feature type="domain" description="RapA2 cadherin-like" evidence="1">
    <location>
        <begin position="1675"/>
        <end position="1741"/>
    </location>
</feature>
<dbReference type="Gene3D" id="2.60.40.2810">
    <property type="match status" value="2"/>
</dbReference>
<keyword evidence="4" id="KW-1185">Reference proteome</keyword>
<evidence type="ECO:0000313" key="4">
    <source>
        <dbReference type="Proteomes" id="UP001165498"/>
    </source>
</evidence>
<dbReference type="Proteomes" id="UP001165498">
    <property type="component" value="Unassembled WGS sequence"/>
</dbReference>
<feature type="domain" description="RapA2 cadherin-like" evidence="1">
    <location>
        <begin position="1593"/>
        <end position="1649"/>
    </location>
</feature>
<dbReference type="RefSeq" id="WP_255915933.1">
    <property type="nucleotide sequence ID" value="NZ_JANFQO010000020.1"/>
</dbReference>
<sequence length="3147" mass="328492">MLLAACAATAPSRGKPAETTQAAQPPAVTGLRLPGGFLANAGQYPREVAFVTQGSSGRVSVAGDGEITFELPLAPGADAQPRRWVLRERLLGAREARGAQPLAGPQLTHMQGAQVSRIASYDQVAVSTRHEGLALNLQRSAQGVEKVLRLAPGVSPDQAVFELHGSDALRIAADGRLQVRSAGQTAWFSAPVAYQDIDGRRVAVDVAYRRLGAQRYGFRVGRYDRAHALTIDPVLQATYLGGAGEEDVTSLGLGGDGSVFVAGRTCSNPFPGSASGVQNLLQGSCDAFIAKLSADLSQIQAATYLGGAGDERIDSLVVSPDGSLGVAGWTSSVQFPGTPTLNVGSRPAVFVASLEQSLGAIQGARLFLAPDFQNTLRVSLIAGASSDFYLATTVRGRPFAATQAWVSEAEGEQFYRNTWLARISADLQQVHAAAYYGGDDDDEAHELVLAGGGVVLAGLTRSSTLPGLGGGSAQALRAGFDDVFLARFSSDLGTLTNASLFGGEEGESESGPHLIAGLAGDLYLAGATRSSQLPGLAVPVNYGYSDAFVSRISADLSTVHRTLLLGGSEYDWAGALALSPALGLYVSGRASSDTLQASANGAQAVRFGSNNAFVSLLALDLSEVEQSTFIGGSSEGSTPRAAALSDSAVLIAGITSASDLPNVAGGAQPGRSGSAGDGFLLRISPDLAAIPQQPPVSVADSYTAAENVELVVGAAEGLLLNDSDPEGHPLSARVAAQPLHGAVSVNYDGSFRYAARPGYDGPDQFSYEAWDGALIGPPATVTLTVSGSNDPPYAYEFDRTVRAGQSNLLELRGEDPEFQPLHAEIEQPPQHGTLNRSSNLEFSYLPDAGFDGDDTFTFRISDGQLSSEPASARLRVRRAPDARDDSYTGLVDAPLVIPQEIGLKANDLFGYPGESFNLLSLELIEAPALGTLQLDVSQGWSGGATGGFRYTAPVGFTGTVTFRYRIMEIATGLDDTATVTLTIAASNALPLAQNDSYTLDEDQTFGVDAAHGLLANDSDPEGSLLRVTDIVPVDPARDAGSIAFNPDGSFTLYTLQNAYGHFEYRYTVRDVVGGESTALIAFDIAGSEDLPSCQSDCYVAVRGQVLDVAAERGVLANDVEPDGQPLSAELVTPPEHGSLELAGDGSFVFTPAVAAGQRCVQDGFEYRAGDGVGFSESVHVNLYICEPVAAVDDAYSVALDTALEIADPAAGLLANDLQLDFPDEYPDYYVELEEQPSHGSVQLNGDGTFTYEPAAGYSGSDSFRYRLVAQRGEQCGSAGFKQAKADGAFSRTALVVLNIGQDNSTPQAQADIYNLAEDEVFDLPPPGVLANDSDADGDSLSVAGYVGAPGGGTLTLSPQGGVHFVPPADAGGEFVYTYTVRDARGASSDGSLRFVVSAVNDAPRTRADSYALPPGGQLTVAAAQGVLGNDSDVENQPLSARLAGQAQHGSVALAADGGFSYTAAAGFDEVDSFTYVAEDGDASSAPTQVQITDRRPLATVDTYTVGSARTLHAAAAAGVLANDQDPEGRPLSATLLGSVPSQHFFTFNTDGSFDYRSPEGFRGSIALSYRLSDGRHTVGPVAFTINVVGTIQTGDDAYQVNEDQVLTVDAAHGLLANDSQIEGLALSAEGWTAPQLGQIAIQPDGSFVYTPRPDVYGTDTFRYAAVQGSERQAGEVTIQIAPVPDVPAAVDDAYQGDPGAPIQGNLFANDSNPDGGTLTAIRVSGPAHGSLVLNPNGYFTYTPAAGFSGNDSFVYRIAGTGGTFSNDAQVRLRINTRPQAVDDAYALDEDTDLSVDAAHGLLANDSDTEGDALSVSFEGSSCSDAINCWVLVDVQPDGSFSVRARNNFTGWFDIRYRVDDGASFAFATAHVVVNPVNDAPVAADDSYVTDADTTFSAVDELPWQDRPSVIANDLDVDRDALSVSVLRQPEHGTLLLNPDGRFSYVPERGFLGLVTFAYALSDGTAPPVEGNVQIAVTLPPIARPDNFRLDGGSELVVGKEQGLLYNDSDEPEYDELAAELVSAADVGTVTLQPDGSFRYQAPAGYRGPATFRYRVTDGTSYSLPAMVSIRVGPSTVPFATNDVYEVDEDQALAIPAPGALANDEDDGGVQGLTAAGYCPWDPHQGPVCPQQLRSDGSLAWPPQHVPGTHYFEYNAYDGTTFSNRATVTVHVGSSNDAPLVRDDNIVTLPGVPSAAMSPLSNDVADDGYGPLRAALVGQAAHGLVSLDASNVLIYLPDAGFHGRDLVRYRAIDSIGSSSEGAINVIVDSPPQLVVNEYTVSENGVLEVPAAAGLLAGASDADGDVLNVLAANVAVVHPFEFGAGGGFRFEPQQDFIGEVRGSFRAGDGLLETHGEFIIKVVPQQNHAPRTSSSSYQTRGATPLSVDRAHGVLLGSFDADGDAVHAVLLQTVQHGVLALNADGSLNYTPPAEFQGDDPFVFAASDGTLQSAPQTVHIRVNTPPQAQGETLTAQEDTDRLIDVAAEILANDSDPDRGPLTASTTQPANGSVAILPNGQWRYRPKPNFYGTDRWSYTISDGYAFAGPVEVVIEVAPVNDDPPTAVFDVYQLEEDSVLDVSAAFGPLANDVEHDPQILSATLLSEPARGTLQLGGDGGFRYTPQANDNGEVEFSYRAADPTGLSSDTTVRLRIRPVNDLPVALADSYVAVADRTLVVPAAQGLLANDRDVDSPLLEATVITPPQHGRVQSALDGSFSYLPDAGYLGSDEFRYQLDDGAGGLASAVVTIDVRRPNQPPTALNDSYSVAGGGVLQVAAAQGLLRNDRDPDGEALRAELALAPGHGSVDVAADGSFRYQPAAGFRGSDSFRYRVIDAGGLAATATAAITVTAVNTAPLARDDSYAVTSGVTLNISSIAGVLANDSDGDGDFLTARVLQPPAHGSLTFDYDGGFRYQPQAGYSGADSFSYVASDGSADSAAATVQLQVRAANSAPVAQADSYAAYRGLVSVVAAAEGVLANDSDANGDSLTAQLVQAPALGTLELQADGSFRYSAAEQFSGTQEFRYRAGDGQSWSEPVTVQLHIAAAPDAPVGVADRYRLRGAASLSIAAPGVLGNDQGWQSIAGTVRLVTPPAHGTLTLQPDGSFTYTAAAGRDDDVRFVYRIVSPRGPSDDVEVHLDRSLFADGFETTAGGSR</sequence>
<feature type="domain" description="RapA2 cadherin-like" evidence="1">
    <location>
        <begin position="977"/>
        <end position="1051"/>
    </location>
</feature>
<comment type="caution">
    <text evidence="3">The sequence shown here is derived from an EMBL/GenBank/DDBJ whole genome shotgun (WGS) entry which is preliminary data.</text>
</comment>
<dbReference type="PANTHER" id="PTHR35580">
    <property type="entry name" value="CELL SURFACE GLYCOPROTEIN (S-LAYER PROTEIN)-LIKE PROTEIN"/>
    <property type="match status" value="1"/>
</dbReference>
<dbReference type="Pfam" id="PF25778">
    <property type="entry name" value="DUF7948"/>
    <property type="match status" value="1"/>
</dbReference>
<dbReference type="NCBIfam" id="NF012211">
    <property type="entry name" value="tand_rpt_95"/>
    <property type="match status" value="17"/>
</dbReference>
<dbReference type="PANTHER" id="PTHR35580:SF1">
    <property type="entry name" value="PHYTASE-LIKE DOMAIN-CONTAINING PROTEIN"/>
    <property type="match status" value="1"/>
</dbReference>
<feature type="domain" description="DUF7948" evidence="2">
    <location>
        <begin position="37"/>
        <end position="234"/>
    </location>
</feature>